<evidence type="ECO:0000313" key="3">
    <source>
        <dbReference type="Proteomes" id="UP001431783"/>
    </source>
</evidence>
<dbReference type="Proteomes" id="UP001431783">
    <property type="component" value="Unassembled WGS sequence"/>
</dbReference>
<accession>A0AAW1V026</accession>
<organism evidence="2 3">
    <name type="scientific">Henosepilachna vigintioctopunctata</name>
    <dbReference type="NCBI Taxonomy" id="420089"/>
    <lineage>
        <taxon>Eukaryota</taxon>
        <taxon>Metazoa</taxon>
        <taxon>Ecdysozoa</taxon>
        <taxon>Arthropoda</taxon>
        <taxon>Hexapoda</taxon>
        <taxon>Insecta</taxon>
        <taxon>Pterygota</taxon>
        <taxon>Neoptera</taxon>
        <taxon>Endopterygota</taxon>
        <taxon>Coleoptera</taxon>
        <taxon>Polyphaga</taxon>
        <taxon>Cucujiformia</taxon>
        <taxon>Coccinelloidea</taxon>
        <taxon>Coccinellidae</taxon>
        <taxon>Epilachninae</taxon>
        <taxon>Epilachnini</taxon>
        <taxon>Henosepilachna</taxon>
    </lineage>
</organism>
<evidence type="ECO:0000256" key="1">
    <source>
        <dbReference type="SAM" id="MobiDB-lite"/>
    </source>
</evidence>
<dbReference type="EMBL" id="JARQZJ010000095">
    <property type="protein sequence ID" value="KAK9885179.1"/>
    <property type="molecule type" value="Genomic_DNA"/>
</dbReference>
<reference evidence="2 3" key="1">
    <citation type="submission" date="2023-03" db="EMBL/GenBank/DDBJ databases">
        <title>Genome insight into feeding habits of ladybird beetles.</title>
        <authorList>
            <person name="Li H.-S."/>
            <person name="Huang Y.-H."/>
            <person name="Pang H."/>
        </authorList>
    </citation>
    <scope>NUCLEOTIDE SEQUENCE [LARGE SCALE GENOMIC DNA]</scope>
    <source>
        <strain evidence="2">SYSU_2023b</strain>
        <tissue evidence="2">Whole body</tissue>
    </source>
</reference>
<sequence length="330" mass="39186">MNTIRLPNTSSSVRRVTTTIHDELTWGLTYRSQNMSKAETPLQPTCSPVSVHRYSFDKIVKKVNIYPSPDEKQTKLKKRKRKKEKCVNTKNLHAGAVDLLSRSILNQKQYMDILSVPNRRCFNKPKRKRQRRLFSYRCSPRIVKLAVPRKSHVLGTWKDHEYFLSTDIILRLHDLLHTDNNINLKDVRLFFKKYDKKKRKLMKLRKNGKERKKLKDMRWLQDEVILLGRLIINYFFNEPLLDLSFKQLLMSSMIIDYIGRAGNIKQPISRNVRKPFQTTIIELSDKLAVWMDTVVKFVDFQPVDDEEEFYSDISEEYPVQEEEEDEMGED</sequence>
<protein>
    <submittedName>
        <fullName evidence="2">Uncharacterized protein</fullName>
    </submittedName>
</protein>
<proteinExistence type="predicted"/>
<comment type="caution">
    <text evidence="2">The sequence shown here is derived from an EMBL/GenBank/DDBJ whole genome shotgun (WGS) entry which is preliminary data.</text>
</comment>
<gene>
    <name evidence="2" type="ORF">WA026_010687</name>
</gene>
<keyword evidence="3" id="KW-1185">Reference proteome</keyword>
<dbReference type="AlphaFoldDB" id="A0AAW1V026"/>
<name>A0AAW1V026_9CUCU</name>
<feature type="region of interest" description="Disordered" evidence="1">
    <location>
        <begin position="307"/>
        <end position="330"/>
    </location>
</feature>
<evidence type="ECO:0000313" key="2">
    <source>
        <dbReference type="EMBL" id="KAK9885179.1"/>
    </source>
</evidence>